<dbReference type="Proteomes" id="UP000663834">
    <property type="component" value="Unassembled WGS sequence"/>
</dbReference>
<organism evidence="3 5">
    <name type="scientific">Rotaria magnacalcarata</name>
    <dbReference type="NCBI Taxonomy" id="392030"/>
    <lineage>
        <taxon>Eukaryota</taxon>
        <taxon>Metazoa</taxon>
        <taxon>Spiralia</taxon>
        <taxon>Gnathifera</taxon>
        <taxon>Rotifera</taxon>
        <taxon>Eurotatoria</taxon>
        <taxon>Bdelloidea</taxon>
        <taxon>Philodinida</taxon>
        <taxon>Philodinidae</taxon>
        <taxon>Rotaria</taxon>
    </lineage>
</organism>
<evidence type="ECO:0000313" key="2">
    <source>
        <dbReference type="EMBL" id="CAF1226357.1"/>
    </source>
</evidence>
<comment type="caution">
    <text evidence="3">The sequence shown here is derived from an EMBL/GenBank/DDBJ whole genome shotgun (WGS) entry which is preliminary data.</text>
</comment>
<reference evidence="3" key="1">
    <citation type="submission" date="2021-02" db="EMBL/GenBank/DDBJ databases">
        <authorList>
            <person name="Nowell W R."/>
        </authorList>
    </citation>
    <scope>NUCLEOTIDE SEQUENCE</scope>
</reference>
<dbReference type="EMBL" id="CAJNRE010019904">
    <property type="protein sequence ID" value="CAF2216011.1"/>
    <property type="molecule type" value="Genomic_DNA"/>
</dbReference>
<name>A0A816EZM4_9BILA</name>
<evidence type="ECO:0000256" key="1">
    <source>
        <dbReference type="SAM" id="SignalP"/>
    </source>
</evidence>
<gene>
    <name evidence="2" type="ORF">CJN711_LOCUS13267</name>
    <name evidence="3" type="ORF">KQP761_LOCUS31794</name>
    <name evidence="4" type="ORF">MBJ925_LOCUS36133</name>
</gene>
<dbReference type="Gene3D" id="2.100.10.20">
    <property type="entry name" value="Vitelline membrane outer layer protein I (VOMI)"/>
    <property type="match status" value="1"/>
</dbReference>
<dbReference type="Proteomes" id="UP000663824">
    <property type="component" value="Unassembled WGS sequence"/>
</dbReference>
<proteinExistence type="predicted"/>
<dbReference type="OrthoDB" id="6344411at2759"/>
<dbReference type="Gene3D" id="3.50.4.10">
    <property type="entry name" value="Hepatocyte Growth Factor"/>
    <property type="match status" value="1"/>
</dbReference>
<dbReference type="SUPFAM" id="SSF51092">
    <property type="entry name" value="Vitelline membrane outer protein-I (VMO-I)"/>
    <property type="match status" value="1"/>
</dbReference>
<dbReference type="GO" id="GO:0006629">
    <property type="term" value="P:lipid metabolic process"/>
    <property type="evidence" value="ECO:0007669"/>
    <property type="project" value="InterPro"/>
</dbReference>
<dbReference type="Pfam" id="PF03762">
    <property type="entry name" value="VOMI"/>
    <property type="match status" value="1"/>
</dbReference>
<dbReference type="InterPro" id="IPR017946">
    <property type="entry name" value="PLC-like_Pdiesterase_TIM-brl"/>
</dbReference>
<dbReference type="Gene3D" id="3.20.20.190">
    <property type="entry name" value="Phosphatidylinositol (PI) phosphodiesterase"/>
    <property type="match status" value="1"/>
</dbReference>
<dbReference type="PANTHER" id="PTHR18841">
    <property type="entry name" value="VITELLINE MEMBRANE OUTER LAYER PROTEIN I-RELATED"/>
    <property type="match status" value="1"/>
</dbReference>
<evidence type="ECO:0000313" key="3">
    <source>
        <dbReference type="EMBL" id="CAF1659875.1"/>
    </source>
</evidence>
<evidence type="ECO:0008006" key="6">
    <source>
        <dbReference type="Google" id="ProtNLM"/>
    </source>
</evidence>
<accession>A0A816EZM4</accession>
<sequence>MIFTEIFTIIISCFGLVTCKIHWNGKNLAHGCDFRGNDLSNARVPGHECGEKCAQTNGCTHFTWTKFNGGTCWMKKGSVSKDNAFTIGDKSAVCGLLDRLPPKHGRPFYIIAHMANSKAAVDWAVKQGANAIECDIHFDGNEKPSRIEHGPGCDCGCAQGNGHICVVLQRQCAGPKASENPAAYMQHIASHDGIALYFLDSKVHTSMGEALVKAGKALIPFMDKNLFDHGYKGKVVISSASFSTFAYVQAAAIAANYSRYAHRYFFTIDQEGENYAGVMNKLTPYTNNRVYGTGQGACGEVSNYYAAIKAAAAGKKHGENGMNYIYTVDQKLAMQEYINAGVEGIMTNQIALAKTVATSMGLRLALPGDPIPISRERRKRHDVLQTVEPESAPWGEFTNMVYCDANTWAIGFRQRVEASCGDCDDTALNALELLCGKKDGTYVKSISPHNGFWGDWSDAVRCPGRNNFLNGVSFKIEESQEKGDDTAVNDGKFACTRSSEIVASNGTPRGSWKSMKNCPRSTAICGFSLKIENVQHENDDTAANGAKFDCCAL</sequence>
<keyword evidence="1" id="KW-0732">Signal</keyword>
<dbReference type="Proteomes" id="UP000663855">
    <property type="component" value="Unassembled WGS sequence"/>
</dbReference>
<dbReference type="GO" id="GO:0005615">
    <property type="term" value="C:extracellular space"/>
    <property type="evidence" value="ECO:0007669"/>
    <property type="project" value="TreeGrafter"/>
</dbReference>
<evidence type="ECO:0000313" key="5">
    <source>
        <dbReference type="Proteomes" id="UP000663834"/>
    </source>
</evidence>
<dbReference type="GO" id="GO:0008081">
    <property type="term" value="F:phosphoric diester hydrolase activity"/>
    <property type="evidence" value="ECO:0007669"/>
    <property type="project" value="InterPro"/>
</dbReference>
<dbReference type="SUPFAM" id="SSF51695">
    <property type="entry name" value="PLC-like phosphodiesterases"/>
    <property type="match status" value="1"/>
</dbReference>
<feature type="signal peptide" evidence="1">
    <location>
        <begin position="1"/>
        <end position="19"/>
    </location>
</feature>
<dbReference type="AlphaFoldDB" id="A0A816EZM4"/>
<feature type="chain" id="PRO_5036412826" description="Apple domain-containing protein" evidence="1">
    <location>
        <begin position="20"/>
        <end position="553"/>
    </location>
</feature>
<protein>
    <recommendedName>
        <fullName evidence="6">Apple domain-containing protein</fullName>
    </recommendedName>
</protein>
<dbReference type="InterPro" id="IPR005515">
    <property type="entry name" value="VOMI"/>
</dbReference>
<evidence type="ECO:0000313" key="4">
    <source>
        <dbReference type="EMBL" id="CAF2216011.1"/>
    </source>
</evidence>
<dbReference type="EMBL" id="CAJNOV010005817">
    <property type="protein sequence ID" value="CAF1226357.1"/>
    <property type="molecule type" value="Genomic_DNA"/>
</dbReference>
<dbReference type="EMBL" id="CAJNOW010017731">
    <property type="protein sequence ID" value="CAF1659875.1"/>
    <property type="molecule type" value="Genomic_DNA"/>
</dbReference>
<dbReference type="InterPro" id="IPR036706">
    <property type="entry name" value="VOMI_sf"/>
</dbReference>
<dbReference type="PANTHER" id="PTHR18841:SF0">
    <property type="entry name" value="VITELLINE MEMBRANE OUTER LAYER 1 HOMOLOG A-RELATED"/>
    <property type="match status" value="1"/>
</dbReference>